<evidence type="ECO:0000313" key="2">
    <source>
        <dbReference type="Proteomes" id="UP000036938"/>
    </source>
</evidence>
<evidence type="ECO:0000313" key="1">
    <source>
        <dbReference type="EMBL" id="KNG94592.1"/>
    </source>
</evidence>
<dbReference type="OrthoDB" id="1550427at2"/>
<comment type="caution">
    <text evidence="1">The sequence shown here is derived from an EMBL/GenBank/DDBJ whole genome shotgun (WGS) entry which is preliminary data.</text>
</comment>
<dbReference type="Proteomes" id="UP000036938">
    <property type="component" value="Unassembled WGS sequence"/>
</dbReference>
<name>A0A0L1JSB4_9RHOB</name>
<organism evidence="1 2">
    <name type="scientific">Pseudaestuariivita atlantica</name>
    <dbReference type="NCBI Taxonomy" id="1317121"/>
    <lineage>
        <taxon>Bacteria</taxon>
        <taxon>Pseudomonadati</taxon>
        <taxon>Pseudomonadota</taxon>
        <taxon>Alphaproteobacteria</taxon>
        <taxon>Rhodobacterales</taxon>
        <taxon>Paracoccaceae</taxon>
        <taxon>Pseudaestuariivita</taxon>
    </lineage>
</organism>
<dbReference type="Gene3D" id="3.90.1720.10">
    <property type="entry name" value="endopeptidase domain like (from Nostoc punctiforme)"/>
    <property type="match status" value="1"/>
</dbReference>
<dbReference type="PATRIC" id="fig|1317121.7.peg.1188"/>
<dbReference type="InterPro" id="IPR038765">
    <property type="entry name" value="Papain-like_cys_pep_sf"/>
</dbReference>
<dbReference type="AlphaFoldDB" id="A0A0L1JSB4"/>
<dbReference type="SUPFAM" id="SSF54001">
    <property type="entry name" value="Cysteine proteinases"/>
    <property type="match status" value="1"/>
</dbReference>
<gene>
    <name evidence="1" type="ORF">ATO11_04085</name>
</gene>
<dbReference type="InterPro" id="IPR024453">
    <property type="entry name" value="Peptidase_C92"/>
</dbReference>
<dbReference type="STRING" id="1317121.ATO11_04085"/>
<protein>
    <submittedName>
        <fullName evidence="1">Lipo-like protein</fullName>
    </submittedName>
</protein>
<dbReference type="Pfam" id="PF05708">
    <property type="entry name" value="Peptidase_C92"/>
    <property type="match status" value="1"/>
</dbReference>
<dbReference type="EMBL" id="AQQZ01000002">
    <property type="protein sequence ID" value="KNG94592.1"/>
    <property type="molecule type" value="Genomic_DNA"/>
</dbReference>
<accession>A0A0L1JSB4</accession>
<keyword evidence="2" id="KW-1185">Reference proteome</keyword>
<reference evidence="1 2" key="1">
    <citation type="journal article" date="2015" name="Int. J. Syst. Evol. Microbiol.">
        <title>Aestuariivita atlantica sp. nov., isolated from deep sea sediment of the Atlantic Ocean.</title>
        <authorList>
            <person name="Li G."/>
            <person name="Lai Q."/>
            <person name="Du Y."/>
            <person name="Liu X."/>
            <person name="Sun F."/>
            <person name="Shao Z."/>
        </authorList>
    </citation>
    <scope>NUCLEOTIDE SEQUENCE [LARGE SCALE GENOMIC DNA]</scope>
    <source>
        <strain evidence="1 2">22II-S11-z3</strain>
    </source>
</reference>
<sequence length="273" mass="31140">MESRFDRLLDWLGSRMAVRLATPTYGYEPCSTSDFEALRKALEPGDVLLVEGNQRISGAIKYLTQSTWSHAAMFVGDRLRDDDPEADAFSLVEVNLREGCVAVPLDKYASFNTRICRPVGLNGEERRKIVDFMIDNIGLKYDLRNILDLLRYYVPQPPVPVRWRRRMIALGSGAPTRAICSSLIAQAFQSVRYPILPDVTMIRERNGSQYACREVLHIRHHSLFAPRDFDLSPYFEIVKPTIAAGFDFRSLEWHEGEQDDATLTTRPEPARLS</sequence>
<proteinExistence type="predicted"/>